<dbReference type="PROSITE" id="PS50208">
    <property type="entry name" value="CASPASE_P20"/>
    <property type="match status" value="1"/>
</dbReference>
<dbReference type="InterPro" id="IPR001309">
    <property type="entry name" value="Pept_C14_p20"/>
</dbReference>
<dbReference type="Gene3D" id="3.40.50.1460">
    <property type="match status" value="1"/>
</dbReference>
<evidence type="ECO:0000256" key="9">
    <source>
        <dbReference type="ARBA" id="ARBA00066475"/>
    </source>
</evidence>
<dbReference type="EMBL" id="JAIQCJ010002089">
    <property type="protein sequence ID" value="KAJ8782857.1"/>
    <property type="molecule type" value="Genomic_DNA"/>
</dbReference>
<gene>
    <name evidence="17" type="ORF">J1605_009465</name>
</gene>
<dbReference type="GO" id="GO:0006915">
    <property type="term" value="P:apoptotic process"/>
    <property type="evidence" value="ECO:0007669"/>
    <property type="project" value="UniProtKB-KW"/>
</dbReference>
<dbReference type="SUPFAM" id="SSF52129">
    <property type="entry name" value="Caspase-like"/>
    <property type="match status" value="2"/>
</dbReference>
<dbReference type="InterPro" id="IPR029030">
    <property type="entry name" value="Caspase-like_dom_sf"/>
</dbReference>
<dbReference type="Proteomes" id="UP001159641">
    <property type="component" value="Unassembled WGS sequence"/>
</dbReference>
<keyword evidence="2" id="KW-0645">Protease</keyword>
<dbReference type="GO" id="GO:0043065">
    <property type="term" value="P:positive regulation of apoptotic process"/>
    <property type="evidence" value="ECO:0007669"/>
    <property type="project" value="UniProtKB-ARBA"/>
</dbReference>
<evidence type="ECO:0000256" key="11">
    <source>
        <dbReference type="ARBA" id="ARBA00076240"/>
    </source>
</evidence>
<keyword evidence="5" id="KW-0788">Thiol protease</keyword>
<dbReference type="FunFam" id="3.30.70.1470:FF:000001">
    <property type="entry name" value="Putative caspase-2"/>
    <property type="match status" value="1"/>
</dbReference>
<dbReference type="InterPro" id="IPR011600">
    <property type="entry name" value="Pept_C14_caspase"/>
</dbReference>
<dbReference type="InterPro" id="IPR016129">
    <property type="entry name" value="Caspase_his_AS"/>
</dbReference>
<reference evidence="17 18" key="1">
    <citation type="submission" date="2022-11" db="EMBL/GenBank/DDBJ databases">
        <title>Whole genome sequence of Eschrichtius robustus ER-17-0199.</title>
        <authorList>
            <person name="Bruniche-Olsen A."/>
            <person name="Black A.N."/>
            <person name="Fields C.J."/>
            <person name="Walden K."/>
            <person name="Dewoody J.A."/>
        </authorList>
    </citation>
    <scope>NUCLEOTIDE SEQUENCE [LARGE SCALE GENOMIC DNA]</scope>
    <source>
        <strain evidence="17">ER-17-0199</strain>
        <tissue evidence="17">Blubber</tissue>
    </source>
</reference>
<feature type="domain" description="Caspase family p20" evidence="15">
    <location>
        <begin position="198"/>
        <end position="296"/>
    </location>
</feature>
<dbReference type="PANTHER" id="PTHR47901:SF7">
    <property type="entry name" value="CASPASE 2"/>
    <property type="match status" value="1"/>
</dbReference>
<accession>A0AB34GV78</accession>
<evidence type="ECO:0000256" key="2">
    <source>
        <dbReference type="ARBA" id="ARBA00022670"/>
    </source>
</evidence>
<keyword evidence="18" id="KW-1185">Reference proteome</keyword>
<dbReference type="InterPro" id="IPR002138">
    <property type="entry name" value="Pept_C14_p10"/>
</dbReference>
<dbReference type="InterPro" id="IPR011029">
    <property type="entry name" value="DEATH-like_dom_sf"/>
</dbReference>
<dbReference type="SUPFAM" id="SSF47986">
    <property type="entry name" value="DEATH domain"/>
    <property type="match status" value="1"/>
</dbReference>
<evidence type="ECO:0000256" key="10">
    <source>
        <dbReference type="ARBA" id="ARBA00068180"/>
    </source>
</evidence>
<dbReference type="PRINTS" id="PR00376">
    <property type="entry name" value="IL1BCENZYME"/>
</dbReference>
<feature type="domain" description="CARD" evidence="16">
    <location>
        <begin position="32"/>
        <end position="121"/>
    </location>
</feature>
<evidence type="ECO:0000259" key="16">
    <source>
        <dbReference type="PROSITE" id="PS50209"/>
    </source>
</evidence>
<dbReference type="PROSITE" id="PS50209">
    <property type="entry name" value="CARD"/>
    <property type="match status" value="1"/>
</dbReference>
<evidence type="ECO:0000256" key="6">
    <source>
        <dbReference type="ARBA" id="ARBA00023145"/>
    </source>
</evidence>
<feature type="region of interest" description="Disordered" evidence="13">
    <location>
        <begin position="427"/>
        <end position="451"/>
    </location>
</feature>
<dbReference type="FunFam" id="3.40.50.1460:FF:000009">
    <property type="entry name" value="Caspase 2"/>
    <property type="match status" value="1"/>
</dbReference>
<sequence>MAAPSAGTRFALQQKGLMTADRGRRILGVYGMHPDHQEALKKNRVVLAKQLLLSELLEHLLEKDIITLEMREHIQAKVCSFSQNVELLNLLPKRGPQAFDAFCVALRETKQGHLEDLLLTTLAGLQHILPPLSCDYNLSLPFPVCESCPRRKQRRLSPDTVEHSLDHGDGPPSLQVKSCTPEFYQMHYQLAYRLQSRPRGLALVLSNVHFTGEKDLEFRSGGDVDHSTLVTLFKLLGYKVHVLLDQTAQEMQEKLRNFAQLPAHRVTDSCIVALLSHGVEGGVYGVDGTLLQVRAVPWPQLCKLGRFTSCLPLSPVMAAVVCRTQEVPLTTNLPSPLFVSGSYKRFFGSLTMPTARAYRTNRKCSSSRRAVEVSALADQHLGVAPGQPPTSSHFPVCSSQVLLDPLGTSFCSLLPPPLLLYETDRGVDQQDGKNHERSPECEESDASKEEGLKMRLPTRSDMICGYACLRGTAAMRNTKRGSWYVEALAQVFSERACDKHVADMLVEVNALIKEREGYAPGTEFHRCKEMSEYCSTLCRHLYLFPGHPPT</sequence>
<dbReference type="SMART" id="SM00114">
    <property type="entry name" value="CARD"/>
    <property type="match status" value="1"/>
</dbReference>
<dbReference type="SMART" id="SM00115">
    <property type="entry name" value="CASc"/>
    <property type="match status" value="1"/>
</dbReference>
<evidence type="ECO:0000256" key="12">
    <source>
        <dbReference type="RuleBase" id="RU003971"/>
    </source>
</evidence>
<comment type="similarity">
    <text evidence="1 12">Belongs to the peptidase C14A family.</text>
</comment>
<comment type="subunit">
    <text evidence="8">Heterotetramer that consists of two anti-parallel arranged heterodimers, each one formed by a p18 subunit and a p12 subunit. Forms a complex named the PIDDosome with PIDD1 and CRADD. Interacts with NOL3 (via CARD domain); inhibits CASP2 activity in a phosphorylation-dependent manner.</text>
</comment>
<dbReference type="Pfam" id="PF00619">
    <property type="entry name" value="CARD"/>
    <property type="match status" value="1"/>
</dbReference>
<keyword evidence="3" id="KW-0053">Apoptosis</keyword>
<keyword evidence="6" id="KW-0865">Zymogen</keyword>
<dbReference type="InterPro" id="IPR001315">
    <property type="entry name" value="CARD"/>
</dbReference>
<dbReference type="AlphaFoldDB" id="A0AB34GV78"/>
<dbReference type="Gene3D" id="3.30.70.1470">
    <property type="entry name" value="Caspase-like"/>
    <property type="match status" value="1"/>
</dbReference>
<dbReference type="Pfam" id="PF00656">
    <property type="entry name" value="Peptidase_C14"/>
    <property type="match status" value="1"/>
</dbReference>
<comment type="catalytic activity">
    <reaction evidence="7">
        <text>Strict requirement for an Asp residue at P1, with 316-Asp being essential for proteolytic activity and has a preferred cleavage sequence of Val-Asp-Val-Ala-Asp-|-.</text>
        <dbReference type="EC" id="3.4.22.55"/>
    </reaction>
</comment>
<protein>
    <recommendedName>
        <fullName evidence="10">Caspase-2</fullName>
        <ecNumber evidence="9">3.4.22.55</ecNumber>
    </recommendedName>
    <alternativeName>
        <fullName evidence="11">Protease ICH-1</fullName>
    </alternativeName>
</protein>
<dbReference type="InterPro" id="IPR015917">
    <property type="entry name" value="Pept_C14A"/>
</dbReference>
<evidence type="ECO:0000256" key="3">
    <source>
        <dbReference type="ARBA" id="ARBA00022703"/>
    </source>
</evidence>
<keyword evidence="4" id="KW-0378">Hydrolase</keyword>
<dbReference type="GO" id="GO:0004197">
    <property type="term" value="F:cysteine-type endopeptidase activity"/>
    <property type="evidence" value="ECO:0007669"/>
    <property type="project" value="InterPro"/>
</dbReference>
<dbReference type="Gene3D" id="1.10.533.10">
    <property type="entry name" value="Death Domain, Fas"/>
    <property type="match status" value="1"/>
</dbReference>
<dbReference type="PROSITE" id="PS01121">
    <property type="entry name" value="CASPASE_HIS"/>
    <property type="match status" value="1"/>
</dbReference>
<organism evidence="17 18">
    <name type="scientific">Eschrichtius robustus</name>
    <name type="common">California gray whale</name>
    <name type="synonym">Eschrichtius gibbosus</name>
    <dbReference type="NCBI Taxonomy" id="9764"/>
    <lineage>
        <taxon>Eukaryota</taxon>
        <taxon>Metazoa</taxon>
        <taxon>Chordata</taxon>
        <taxon>Craniata</taxon>
        <taxon>Vertebrata</taxon>
        <taxon>Euteleostomi</taxon>
        <taxon>Mammalia</taxon>
        <taxon>Eutheria</taxon>
        <taxon>Laurasiatheria</taxon>
        <taxon>Artiodactyla</taxon>
        <taxon>Whippomorpha</taxon>
        <taxon>Cetacea</taxon>
        <taxon>Mysticeti</taxon>
        <taxon>Eschrichtiidae</taxon>
        <taxon>Eschrichtius</taxon>
    </lineage>
</organism>
<dbReference type="GO" id="GO:0006508">
    <property type="term" value="P:proteolysis"/>
    <property type="evidence" value="ECO:0007669"/>
    <property type="project" value="UniProtKB-KW"/>
</dbReference>
<evidence type="ECO:0000259" key="14">
    <source>
        <dbReference type="PROSITE" id="PS50207"/>
    </source>
</evidence>
<evidence type="ECO:0000313" key="17">
    <source>
        <dbReference type="EMBL" id="KAJ8782857.1"/>
    </source>
</evidence>
<dbReference type="PROSITE" id="PS50207">
    <property type="entry name" value="CASPASE_P10"/>
    <property type="match status" value="1"/>
</dbReference>
<name>A0AB34GV78_ESCRO</name>
<dbReference type="InterPro" id="IPR002398">
    <property type="entry name" value="Pept_C14"/>
</dbReference>
<comment type="caution">
    <text evidence="17">The sequence shown here is derived from an EMBL/GenBank/DDBJ whole genome shotgun (WGS) entry which is preliminary data.</text>
</comment>
<dbReference type="PANTHER" id="PTHR47901">
    <property type="entry name" value="CASPASE RECRUITMENT DOMAIN-CONTAINING PROTEIN 18"/>
    <property type="match status" value="1"/>
</dbReference>
<evidence type="ECO:0000256" key="13">
    <source>
        <dbReference type="SAM" id="MobiDB-lite"/>
    </source>
</evidence>
<evidence type="ECO:0000256" key="1">
    <source>
        <dbReference type="ARBA" id="ARBA00010134"/>
    </source>
</evidence>
<evidence type="ECO:0000259" key="15">
    <source>
        <dbReference type="PROSITE" id="PS50208"/>
    </source>
</evidence>
<proteinExistence type="inferred from homology"/>
<evidence type="ECO:0000256" key="8">
    <source>
        <dbReference type="ARBA" id="ARBA00065744"/>
    </source>
</evidence>
<feature type="domain" description="Caspase family p10" evidence="14">
    <location>
        <begin position="452"/>
        <end position="545"/>
    </location>
</feature>
<dbReference type="FunFam" id="1.10.533.10:FF:000024">
    <property type="entry name" value="caspase-2 isoform X1"/>
    <property type="match status" value="1"/>
</dbReference>
<evidence type="ECO:0000256" key="5">
    <source>
        <dbReference type="ARBA" id="ARBA00022807"/>
    </source>
</evidence>
<evidence type="ECO:0000256" key="4">
    <source>
        <dbReference type="ARBA" id="ARBA00022801"/>
    </source>
</evidence>
<evidence type="ECO:0000313" key="18">
    <source>
        <dbReference type="Proteomes" id="UP001159641"/>
    </source>
</evidence>
<dbReference type="EC" id="3.4.22.55" evidence="9"/>
<evidence type="ECO:0000256" key="7">
    <source>
        <dbReference type="ARBA" id="ARBA00051445"/>
    </source>
</evidence>